<sequence length="60" mass="6284">MKKIIKAVGVIVILGSVAIASTSSVATTGISKSKTKDATTIQYCDPIEHLMGMCRSSQTI</sequence>
<evidence type="ECO:0000313" key="1">
    <source>
        <dbReference type="EMBL" id="SFV59995.1"/>
    </source>
</evidence>
<dbReference type="AlphaFoldDB" id="A0A1W1C2N3"/>
<reference evidence="1" key="1">
    <citation type="submission" date="2016-10" db="EMBL/GenBank/DDBJ databases">
        <authorList>
            <person name="de Groot N.N."/>
        </authorList>
    </citation>
    <scope>NUCLEOTIDE SEQUENCE</scope>
</reference>
<gene>
    <name evidence="1" type="ORF">MNB_SV-12-1252</name>
</gene>
<proteinExistence type="predicted"/>
<dbReference type="EMBL" id="FPHE01000094">
    <property type="protein sequence ID" value="SFV59995.1"/>
    <property type="molecule type" value="Genomic_DNA"/>
</dbReference>
<accession>A0A1W1C2N3</accession>
<name>A0A1W1C2N3_9ZZZZ</name>
<protein>
    <submittedName>
        <fullName evidence="1">Uncharacterized protein</fullName>
    </submittedName>
</protein>
<organism evidence="1">
    <name type="scientific">hydrothermal vent metagenome</name>
    <dbReference type="NCBI Taxonomy" id="652676"/>
    <lineage>
        <taxon>unclassified sequences</taxon>
        <taxon>metagenomes</taxon>
        <taxon>ecological metagenomes</taxon>
    </lineage>
</organism>